<proteinExistence type="predicted"/>
<feature type="non-terminal residue" evidence="1">
    <location>
        <position position="1"/>
    </location>
</feature>
<accession>S4PCJ3</accession>
<name>S4PCJ3_9NEOP</name>
<protein>
    <submittedName>
        <fullName evidence="1">Neuroblastoma-amplified gene protein</fullName>
    </submittedName>
</protein>
<sequence>IWSSNWSEDSTPDTETATNIDDDLAMWYDKRAREIEERSALASHALTLVTIAKVGGAVENLDNIMFHLLTLDTLIYDINVEGVSL</sequence>
<feature type="non-terminal residue" evidence="1">
    <location>
        <position position="85"/>
    </location>
</feature>
<dbReference type="EMBL" id="GAIX01007855">
    <property type="protein sequence ID" value="JAA84705.1"/>
    <property type="molecule type" value="Transcribed_RNA"/>
</dbReference>
<reference evidence="1" key="1">
    <citation type="journal article" date="2013" name="BMC Genomics">
        <title>Unscrambling butterfly oogenesis.</title>
        <authorList>
            <person name="Carter J.M."/>
            <person name="Baker S.C."/>
            <person name="Pink R."/>
            <person name="Carter D.R."/>
            <person name="Collins A."/>
            <person name="Tomlin J."/>
            <person name="Gibbs M."/>
            <person name="Breuker C.J."/>
        </authorList>
    </citation>
    <scope>NUCLEOTIDE SEQUENCE</scope>
    <source>
        <tissue evidence="1">Ovary</tissue>
    </source>
</reference>
<evidence type="ECO:0000313" key="1">
    <source>
        <dbReference type="EMBL" id="JAA84705.1"/>
    </source>
</evidence>
<organism evidence="1">
    <name type="scientific">Pararge aegeria</name>
    <name type="common">speckled wood butterfly</name>
    <dbReference type="NCBI Taxonomy" id="116150"/>
    <lineage>
        <taxon>Eukaryota</taxon>
        <taxon>Metazoa</taxon>
        <taxon>Ecdysozoa</taxon>
        <taxon>Arthropoda</taxon>
        <taxon>Hexapoda</taxon>
        <taxon>Insecta</taxon>
        <taxon>Pterygota</taxon>
        <taxon>Neoptera</taxon>
        <taxon>Endopterygota</taxon>
        <taxon>Lepidoptera</taxon>
        <taxon>Glossata</taxon>
        <taxon>Ditrysia</taxon>
        <taxon>Papilionoidea</taxon>
        <taxon>Nymphalidae</taxon>
        <taxon>Satyrinae</taxon>
        <taxon>Satyrini</taxon>
        <taxon>Parargina</taxon>
        <taxon>Pararge</taxon>
    </lineage>
</organism>
<reference evidence="1" key="2">
    <citation type="submission" date="2013-05" db="EMBL/GenBank/DDBJ databases">
        <authorList>
            <person name="Carter J.-M."/>
            <person name="Baker S.C."/>
            <person name="Pink R."/>
            <person name="Carter D.R.F."/>
            <person name="Collins A."/>
            <person name="Tomlin J."/>
            <person name="Gibbs M."/>
            <person name="Breuker C.J."/>
        </authorList>
    </citation>
    <scope>NUCLEOTIDE SEQUENCE</scope>
    <source>
        <tissue evidence="1">Ovary</tissue>
    </source>
</reference>
<dbReference type="AlphaFoldDB" id="S4PCJ3"/>